<dbReference type="GO" id="GO:0016887">
    <property type="term" value="F:ATP hydrolysis activity"/>
    <property type="evidence" value="ECO:0007669"/>
    <property type="project" value="InterPro"/>
</dbReference>
<dbReference type="InterPro" id="IPR038729">
    <property type="entry name" value="Rad50/SbcC_AAA"/>
</dbReference>
<dbReference type="Gene3D" id="3.40.50.300">
    <property type="entry name" value="P-loop containing nucleotide triphosphate hydrolases"/>
    <property type="match status" value="2"/>
</dbReference>
<feature type="domain" description="Rad50/SbcC-type AAA" evidence="2">
    <location>
        <begin position="5"/>
        <end position="258"/>
    </location>
</feature>
<keyword evidence="3" id="KW-0269">Exonuclease</keyword>
<feature type="coiled-coil region" evidence="1">
    <location>
        <begin position="234"/>
        <end position="339"/>
    </location>
</feature>
<keyword evidence="4" id="KW-1185">Reference proteome</keyword>
<dbReference type="InterPro" id="IPR027417">
    <property type="entry name" value="P-loop_NTPase"/>
</dbReference>
<dbReference type="GO" id="GO:0004527">
    <property type="term" value="F:exonuclease activity"/>
    <property type="evidence" value="ECO:0007669"/>
    <property type="project" value="UniProtKB-KW"/>
</dbReference>
<evidence type="ECO:0000259" key="2">
    <source>
        <dbReference type="Pfam" id="PF13476"/>
    </source>
</evidence>
<keyword evidence="1" id="KW-0175">Coiled coil</keyword>
<dbReference type="PANTHER" id="PTHR32114:SF2">
    <property type="entry name" value="ABC TRANSPORTER ABCH.3"/>
    <property type="match status" value="1"/>
</dbReference>
<feature type="coiled-coil region" evidence="1">
    <location>
        <begin position="479"/>
        <end position="592"/>
    </location>
</feature>
<dbReference type="AlphaFoldDB" id="A0A1G6MML2"/>
<feature type="coiled-coil region" evidence="1">
    <location>
        <begin position="392"/>
        <end position="419"/>
    </location>
</feature>
<gene>
    <name evidence="3" type="ORF">SAMN05421749_10768</name>
</gene>
<keyword evidence="3" id="KW-0540">Nuclease</keyword>
<keyword evidence="3" id="KW-0378">Hydrolase</keyword>
<feature type="coiled-coil region" evidence="1">
    <location>
        <begin position="876"/>
        <end position="931"/>
    </location>
</feature>
<evidence type="ECO:0000313" key="3">
    <source>
        <dbReference type="EMBL" id="SDC56759.1"/>
    </source>
</evidence>
<evidence type="ECO:0000313" key="4">
    <source>
        <dbReference type="Proteomes" id="UP000242317"/>
    </source>
</evidence>
<dbReference type="SUPFAM" id="SSF52540">
    <property type="entry name" value="P-loop containing nucleoside triphosphate hydrolases"/>
    <property type="match status" value="2"/>
</dbReference>
<dbReference type="RefSeq" id="WP_092620621.1">
    <property type="nucleotide sequence ID" value="NZ_FMYK01000007.1"/>
</dbReference>
<feature type="coiled-coil region" evidence="1">
    <location>
        <begin position="801"/>
        <end position="849"/>
    </location>
</feature>
<dbReference type="OrthoDB" id="9795626at2"/>
<dbReference type="GO" id="GO:0006302">
    <property type="term" value="P:double-strand break repair"/>
    <property type="evidence" value="ECO:0007669"/>
    <property type="project" value="InterPro"/>
</dbReference>
<protein>
    <submittedName>
        <fullName evidence="3">Exonuclease SbcC</fullName>
    </submittedName>
</protein>
<organism evidence="3 4">
    <name type="scientific">Acinetobacter marinus</name>
    <dbReference type="NCBI Taxonomy" id="281375"/>
    <lineage>
        <taxon>Bacteria</taxon>
        <taxon>Pseudomonadati</taxon>
        <taxon>Pseudomonadota</taxon>
        <taxon>Gammaproteobacteria</taxon>
        <taxon>Moraxellales</taxon>
        <taxon>Moraxellaceae</taxon>
        <taxon>Acinetobacter</taxon>
    </lineage>
</organism>
<proteinExistence type="predicted"/>
<name>A0A1G6MML2_9GAMM</name>
<accession>A0A1G6MML2</accession>
<dbReference type="Pfam" id="PF13476">
    <property type="entry name" value="AAA_23"/>
    <property type="match status" value="1"/>
</dbReference>
<evidence type="ECO:0000256" key="1">
    <source>
        <dbReference type="SAM" id="Coils"/>
    </source>
</evidence>
<sequence length="1216" mass="140626">MKILSLRLNNLASLADEQVIHFEDEPLAHAGLIAITGKTGAGKSTILDAMCLALFDQIPRLKSAEGQLQDASGKSITIKDSSQILRRGTAEGFAEVEFLALDQKRYLARWQVRRARGKINGNLLVDRSVTALEEGRVLTQKKSECTPTVENLIGLTFEQFTRAVLLAQSEVGAFLKAKDQERADLLEYLTNSNIFRLVSQVAFEKTKEASDQLNNFKQMIGHIELLSEEQVQQLKADEAENQQQRTTLQLEQKQLEQAQQWFVKQQDFATQLTAQNQHLQQLELQRPQIEQDKTWLEQLEQFQQIRASFDQFVQAQQHIQQANQSLEKNQTEFAKTEQDKTRCFEMFNQAEKSVTDRQQQIKQLQPDIEQAQQLDNQRSQFAIAFKEKKPELEQHNSNLKIQQSELLQLEQNQSKIEKSLDQANTILKQTQDIDSFTLEPKASLEKIDAFLHEQQKLLQLTQSIDDFKVADFHVDNFNREKFRESLNKLSQDFKKQQDQFGELAEFSQIVEQAKQQFQRIEQRNIHAHGTQRLFTQCQDAQQKKSQLTANLTQQQSALKQLKENQISAEKAHLEAEKNLEKLQQILAEQRLLHSEHIENLRAQLQPEQACMVCGSSTHPFVDHSDLLQQALNQVQDQQLVDAKQRKTEKLQQFELCKQNYLQCQHQIDSMQTQLLELEKQLKQLQSQLETDLVKIEFHLDLSTDSDVRQQQFDAQLNTLKQQQHDAERHTKTVSAQLANYQHLRHQLEQQQRIADQLNQLEIAEHRILEQLSEAGDNTWEMAWKQDSTNSAEQLKVQIQQRVNVKNALQTHQHALQDLQKKQHALRDKVQWLDTQIAKLNNELERITTQGKENRQHFAEIVQKHSAKTFSSANEWLKDLNQDLERLIDQRQHAQKSYQDAELLWQQQQKQRDQIQSALDVYRKQAKQAETEKTTWLAQHPHFNEQLIEQCQNSNPNDLVELRQQIQQFENALLLCQNDLEKIAQLQVAHQSSKPTLELAQLDNQQRLLNEKLTALNQQLETLRSQLIHHEQQLKAYAKYQAEVEKQQQEANRWAKISDLIGSRDGAKFQRYAQHHHLDILLEYANQQLQPLAPRYELQRIPDSLGLAIIDHDMNDETRPVQSLSGGETFLVSLALALAIANMASGNMKLESLFIDEGFGTLDPSSLHIVMDALDRLQSQGRKVILISHIQEMHERIPVKIQVKAKGSGASEIHVVG</sequence>
<reference evidence="4" key="1">
    <citation type="submission" date="2016-09" db="EMBL/GenBank/DDBJ databases">
        <authorList>
            <person name="Varghese N."/>
            <person name="Submissions S."/>
        </authorList>
    </citation>
    <scope>NUCLEOTIDE SEQUENCE [LARGE SCALE GENOMIC DNA]</scope>
    <source>
        <strain evidence="4">ANC 3699</strain>
    </source>
</reference>
<dbReference type="Proteomes" id="UP000242317">
    <property type="component" value="Unassembled WGS sequence"/>
</dbReference>
<dbReference type="Pfam" id="PF13558">
    <property type="entry name" value="SbcC_Walker_B"/>
    <property type="match status" value="1"/>
</dbReference>
<feature type="coiled-coil region" evidence="1">
    <location>
        <begin position="660"/>
        <end position="694"/>
    </location>
</feature>
<dbReference type="PANTHER" id="PTHR32114">
    <property type="entry name" value="ABC TRANSPORTER ABCH.3"/>
    <property type="match status" value="1"/>
</dbReference>
<feature type="coiled-coil region" evidence="1">
    <location>
        <begin position="958"/>
        <end position="1056"/>
    </location>
</feature>
<dbReference type="EMBL" id="FMYK01000007">
    <property type="protein sequence ID" value="SDC56759.1"/>
    <property type="molecule type" value="Genomic_DNA"/>
</dbReference>